<dbReference type="Proteomes" id="UP001319882">
    <property type="component" value="Unassembled WGS sequence"/>
</dbReference>
<keyword evidence="1" id="KW-1133">Transmembrane helix</keyword>
<keyword evidence="3" id="KW-1185">Reference proteome</keyword>
<evidence type="ECO:0000256" key="1">
    <source>
        <dbReference type="SAM" id="Phobius"/>
    </source>
</evidence>
<evidence type="ECO:0000313" key="3">
    <source>
        <dbReference type="Proteomes" id="UP001319882"/>
    </source>
</evidence>
<keyword evidence="1" id="KW-0472">Membrane</keyword>
<sequence>MSNKLTHVIIDNACRKGWQYRARDGVMALVTLALWLMVLSRLHAFYAVEDAILAQLMHSTMLQLLVAGFIVTFLTFHAWAIYNRYLYVSMLKNLAIETPVLEHQVPFEHEQFGLAQRIKVPAPPKRQ</sequence>
<dbReference type="EMBL" id="WHVL01000006">
    <property type="protein sequence ID" value="MCB8890320.1"/>
    <property type="molecule type" value="Genomic_DNA"/>
</dbReference>
<gene>
    <name evidence="2" type="ORF">GEV37_14470</name>
</gene>
<keyword evidence="1" id="KW-0812">Transmembrane</keyword>
<protein>
    <submittedName>
        <fullName evidence="2">Uncharacterized protein</fullName>
    </submittedName>
</protein>
<proteinExistence type="predicted"/>
<dbReference type="RefSeq" id="WP_227390989.1">
    <property type="nucleotide sequence ID" value="NZ_JBHSCJ010000008.1"/>
</dbReference>
<accession>A0ABS8DVS2</accession>
<reference evidence="2 3" key="1">
    <citation type="journal article" date="2021" name="Sci. Rep.">
        <title>Genome analysis of a halophilic bacterium Halomonas malpeensis YU-PRIM-29(T) reveals its exopolysaccharide and pigment producing capabilities.</title>
        <authorList>
            <person name="Athmika"/>
            <person name="Ghate S.D."/>
            <person name="Arun A.B."/>
            <person name="Rao S.S."/>
            <person name="Kumar S.T.A."/>
            <person name="Kandiyil M.K."/>
            <person name="Saptami K."/>
            <person name="Rekha P.D."/>
        </authorList>
    </citation>
    <scope>NUCLEOTIDE SEQUENCE [LARGE SCALE GENOMIC DNA]</scope>
    <source>
        <strain evidence="3">prim 29</strain>
    </source>
</reference>
<comment type="caution">
    <text evidence="2">The sequence shown here is derived from an EMBL/GenBank/DDBJ whole genome shotgun (WGS) entry which is preliminary data.</text>
</comment>
<organism evidence="2 3">
    <name type="scientific">Vreelandella malpeensis</name>
    <dbReference type="NCBI Taxonomy" id="1172368"/>
    <lineage>
        <taxon>Bacteria</taxon>
        <taxon>Pseudomonadati</taxon>
        <taxon>Pseudomonadota</taxon>
        <taxon>Gammaproteobacteria</taxon>
        <taxon>Oceanospirillales</taxon>
        <taxon>Halomonadaceae</taxon>
        <taxon>Vreelandella</taxon>
    </lineage>
</organism>
<feature type="transmembrane region" description="Helical" evidence="1">
    <location>
        <begin position="60"/>
        <end position="82"/>
    </location>
</feature>
<evidence type="ECO:0000313" key="2">
    <source>
        <dbReference type="EMBL" id="MCB8890320.1"/>
    </source>
</evidence>
<feature type="transmembrane region" description="Helical" evidence="1">
    <location>
        <begin position="25"/>
        <end position="48"/>
    </location>
</feature>
<name>A0ABS8DVS2_9GAMM</name>